<evidence type="ECO:0000256" key="3">
    <source>
        <dbReference type="ARBA" id="ARBA00022737"/>
    </source>
</evidence>
<evidence type="ECO:0000256" key="5">
    <source>
        <dbReference type="ARBA" id="ARBA00023180"/>
    </source>
</evidence>
<evidence type="ECO:0000259" key="6">
    <source>
        <dbReference type="PROSITE" id="PS50940"/>
    </source>
</evidence>
<keyword evidence="4" id="KW-1015">Disulfide bond</keyword>
<accession>A0A0L0BVX8</accession>
<dbReference type="GO" id="GO:0005576">
    <property type="term" value="C:extracellular region"/>
    <property type="evidence" value="ECO:0007669"/>
    <property type="project" value="InterPro"/>
</dbReference>
<dbReference type="PANTHER" id="PTHR23301">
    <property type="entry name" value="CHITIN BINDING PERITROPHIN-A"/>
    <property type="match status" value="1"/>
</dbReference>
<evidence type="ECO:0000313" key="7">
    <source>
        <dbReference type="EMBL" id="KNC24176.1"/>
    </source>
</evidence>
<keyword evidence="5" id="KW-0325">Glycoprotein</keyword>
<dbReference type="Pfam" id="PF01607">
    <property type="entry name" value="CBM_14"/>
    <property type="match status" value="2"/>
</dbReference>
<organism evidence="7 8">
    <name type="scientific">Lucilia cuprina</name>
    <name type="common">Green bottle fly</name>
    <name type="synonym">Australian sheep blowfly</name>
    <dbReference type="NCBI Taxonomy" id="7375"/>
    <lineage>
        <taxon>Eukaryota</taxon>
        <taxon>Metazoa</taxon>
        <taxon>Ecdysozoa</taxon>
        <taxon>Arthropoda</taxon>
        <taxon>Hexapoda</taxon>
        <taxon>Insecta</taxon>
        <taxon>Pterygota</taxon>
        <taxon>Neoptera</taxon>
        <taxon>Endopterygota</taxon>
        <taxon>Diptera</taxon>
        <taxon>Brachycera</taxon>
        <taxon>Muscomorpha</taxon>
        <taxon>Oestroidea</taxon>
        <taxon>Calliphoridae</taxon>
        <taxon>Luciliinae</taxon>
        <taxon>Lucilia</taxon>
    </lineage>
</organism>
<evidence type="ECO:0000256" key="4">
    <source>
        <dbReference type="ARBA" id="ARBA00023157"/>
    </source>
</evidence>
<dbReference type="InterPro" id="IPR051940">
    <property type="entry name" value="Chitin_bind-dev_reg"/>
</dbReference>
<feature type="non-terminal residue" evidence="7">
    <location>
        <position position="1"/>
    </location>
</feature>
<sequence>ECEGVCCGKPNGSKLSGETCQQFIVCQNNQQVIFECPNNLHYNSATGSCDFPENAKCDKPNTPPSGPSAGPSGTHCANGGRCVGKPDGTYFTDAKNKCSANYVICQCECEVERSCSSPLMFNGKLGVCDWPTAFGC</sequence>
<name>A0A0L0BVX8_LUCCU</name>
<dbReference type="EMBL" id="JRES01001255">
    <property type="protein sequence ID" value="KNC24176.1"/>
    <property type="molecule type" value="Genomic_DNA"/>
</dbReference>
<evidence type="ECO:0000256" key="1">
    <source>
        <dbReference type="ARBA" id="ARBA00022669"/>
    </source>
</evidence>
<dbReference type="PROSITE" id="PS50940">
    <property type="entry name" value="CHIT_BIND_II"/>
    <property type="match status" value="2"/>
</dbReference>
<dbReference type="GO" id="GO:0008061">
    <property type="term" value="F:chitin binding"/>
    <property type="evidence" value="ECO:0007669"/>
    <property type="project" value="UniProtKB-KW"/>
</dbReference>
<dbReference type="AlphaFoldDB" id="A0A0L0BVX8"/>
<feature type="domain" description="Chitin-binding type-2" evidence="6">
    <location>
        <begin position="3"/>
        <end position="59"/>
    </location>
</feature>
<proteinExistence type="predicted"/>
<dbReference type="Proteomes" id="UP000037069">
    <property type="component" value="Unassembled WGS sequence"/>
</dbReference>
<dbReference type="InterPro" id="IPR036508">
    <property type="entry name" value="Chitin-bd_dom_sf"/>
</dbReference>
<dbReference type="OrthoDB" id="7250310at2759"/>
<dbReference type="InterPro" id="IPR002557">
    <property type="entry name" value="Chitin-bd_dom"/>
</dbReference>
<protein>
    <recommendedName>
        <fullName evidence="6">Chitin-binding type-2 domain-containing protein</fullName>
    </recommendedName>
</protein>
<keyword evidence="3" id="KW-0677">Repeat</keyword>
<feature type="domain" description="Chitin-binding type-2" evidence="6">
    <location>
        <begin position="79"/>
        <end position="136"/>
    </location>
</feature>
<gene>
    <name evidence="7" type="ORF">FF38_11145</name>
</gene>
<evidence type="ECO:0000256" key="2">
    <source>
        <dbReference type="ARBA" id="ARBA00022729"/>
    </source>
</evidence>
<keyword evidence="1" id="KW-0147">Chitin-binding</keyword>
<reference evidence="7 8" key="1">
    <citation type="journal article" date="2015" name="Nat. Commun.">
        <title>Lucilia cuprina genome unlocks parasitic fly biology to underpin future interventions.</title>
        <authorList>
            <person name="Anstead C.A."/>
            <person name="Korhonen P.K."/>
            <person name="Young N.D."/>
            <person name="Hall R.S."/>
            <person name="Jex A.R."/>
            <person name="Murali S.C."/>
            <person name="Hughes D.S."/>
            <person name="Lee S.F."/>
            <person name="Perry T."/>
            <person name="Stroehlein A.J."/>
            <person name="Ansell B.R."/>
            <person name="Breugelmans B."/>
            <person name="Hofmann A."/>
            <person name="Qu J."/>
            <person name="Dugan S."/>
            <person name="Lee S.L."/>
            <person name="Chao H."/>
            <person name="Dinh H."/>
            <person name="Han Y."/>
            <person name="Doddapaneni H.V."/>
            <person name="Worley K.C."/>
            <person name="Muzny D.M."/>
            <person name="Ioannidis P."/>
            <person name="Waterhouse R.M."/>
            <person name="Zdobnov E.M."/>
            <person name="James P.J."/>
            <person name="Bagnall N.H."/>
            <person name="Kotze A.C."/>
            <person name="Gibbs R.A."/>
            <person name="Richards S."/>
            <person name="Batterham P."/>
            <person name="Gasser R.B."/>
        </authorList>
    </citation>
    <scope>NUCLEOTIDE SEQUENCE [LARGE SCALE GENOMIC DNA]</scope>
    <source>
        <strain evidence="7 8">LS</strain>
        <tissue evidence="7">Full body</tissue>
    </source>
</reference>
<keyword evidence="2" id="KW-0732">Signal</keyword>
<comment type="caution">
    <text evidence="7">The sequence shown here is derived from an EMBL/GenBank/DDBJ whole genome shotgun (WGS) entry which is preliminary data.</text>
</comment>
<dbReference type="SUPFAM" id="SSF57625">
    <property type="entry name" value="Invertebrate chitin-binding proteins"/>
    <property type="match status" value="2"/>
</dbReference>
<dbReference type="OMA" id="CECEVER"/>
<dbReference type="PANTHER" id="PTHR23301:SF0">
    <property type="entry name" value="CHITIN-BINDING TYPE-2 DOMAIN-CONTAINING PROTEIN-RELATED"/>
    <property type="match status" value="1"/>
</dbReference>
<dbReference type="Gene3D" id="2.170.140.10">
    <property type="entry name" value="Chitin binding domain"/>
    <property type="match status" value="2"/>
</dbReference>
<evidence type="ECO:0000313" key="8">
    <source>
        <dbReference type="Proteomes" id="UP000037069"/>
    </source>
</evidence>
<keyword evidence="8" id="KW-1185">Reference proteome</keyword>
<dbReference type="SMART" id="SM00494">
    <property type="entry name" value="ChtBD2"/>
    <property type="match status" value="2"/>
</dbReference>